<gene>
    <name evidence="1" type="ORF">M9H77_23104</name>
</gene>
<dbReference type="Proteomes" id="UP001060085">
    <property type="component" value="Linkage Group LG05"/>
</dbReference>
<keyword evidence="2" id="KW-1185">Reference proteome</keyword>
<accession>A0ACC0AWD4</accession>
<dbReference type="EMBL" id="CM044705">
    <property type="protein sequence ID" value="KAI5663781.1"/>
    <property type="molecule type" value="Genomic_DNA"/>
</dbReference>
<organism evidence="1 2">
    <name type="scientific">Catharanthus roseus</name>
    <name type="common">Madagascar periwinkle</name>
    <name type="synonym">Vinca rosea</name>
    <dbReference type="NCBI Taxonomy" id="4058"/>
    <lineage>
        <taxon>Eukaryota</taxon>
        <taxon>Viridiplantae</taxon>
        <taxon>Streptophyta</taxon>
        <taxon>Embryophyta</taxon>
        <taxon>Tracheophyta</taxon>
        <taxon>Spermatophyta</taxon>
        <taxon>Magnoliopsida</taxon>
        <taxon>eudicotyledons</taxon>
        <taxon>Gunneridae</taxon>
        <taxon>Pentapetalae</taxon>
        <taxon>asterids</taxon>
        <taxon>lamiids</taxon>
        <taxon>Gentianales</taxon>
        <taxon>Apocynaceae</taxon>
        <taxon>Rauvolfioideae</taxon>
        <taxon>Vinceae</taxon>
        <taxon>Catharanthinae</taxon>
        <taxon>Catharanthus</taxon>
    </lineage>
</organism>
<evidence type="ECO:0000313" key="1">
    <source>
        <dbReference type="EMBL" id="KAI5663781.1"/>
    </source>
</evidence>
<name>A0ACC0AWD4_CATRO</name>
<proteinExistence type="predicted"/>
<sequence>MALSSPPTPSVESSKVTTNLDLLNQQLSTIMASRFCVNVTGLITRARIEVMLLFDGVEDLKGFKIKKLVPKGSLEELKGFNCICVMVEFPLSPSLDRMVISNREENCWREAQTKKKVLGPHKKV</sequence>
<reference evidence="2" key="1">
    <citation type="journal article" date="2023" name="Nat. Plants">
        <title>Single-cell RNA sequencing provides a high-resolution roadmap for understanding the multicellular compartmentation of specialized metabolism.</title>
        <authorList>
            <person name="Sun S."/>
            <person name="Shen X."/>
            <person name="Li Y."/>
            <person name="Li Y."/>
            <person name="Wang S."/>
            <person name="Li R."/>
            <person name="Zhang H."/>
            <person name="Shen G."/>
            <person name="Guo B."/>
            <person name="Wei J."/>
            <person name="Xu J."/>
            <person name="St-Pierre B."/>
            <person name="Chen S."/>
            <person name="Sun C."/>
        </authorList>
    </citation>
    <scope>NUCLEOTIDE SEQUENCE [LARGE SCALE GENOMIC DNA]</scope>
</reference>
<evidence type="ECO:0000313" key="2">
    <source>
        <dbReference type="Proteomes" id="UP001060085"/>
    </source>
</evidence>
<comment type="caution">
    <text evidence="1">The sequence shown here is derived from an EMBL/GenBank/DDBJ whole genome shotgun (WGS) entry which is preliminary data.</text>
</comment>
<protein>
    <submittedName>
        <fullName evidence="1">Uncharacterized protein</fullName>
    </submittedName>
</protein>